<proteinExistence type="predicted"/>
<name>A0ABV7DU33_9RHOB</name>
<dbReference type="EMBL" id="JBHRSM010000018">
    <property type="protein sequence ID" value="MFC3086552.1"/>
    <property type="molecule type" value="Genomic_DNA"/>
</dbReference>
<sequence>MQRSALPGRFDRDRFRRLIELVGPGMVPVLLAQLAADLGNCDSRLSQGTATGDWALLRETSHDLVALAGSCGALALQDLAQDLNAATHARDPATTRRLVPAIAAELAALLALIRATPPEGPLPW</sequence>
<evidence type="ECO:0000313" key="2">
    <source>
        <dbReference type="Proteomes" id="UP001595445"/>
    </source>
</evidence>
<dbReference type="Proteomes" id="UP001595445">
    <property type="component" value="Unassembled WGS sequence"/>
</dbReference>
<dbReference type="InterPro" id="IPR036641">
    <property type="entry name" value="HPT_dom_sf"/>
</dbReference>
<dbReference type="Gene3D" id="1.20.120.160">
    <property type="entry name" value="HPT domain"/>
    <property type="match status" value="1"/>
</dbReference>
<protein>
    <recommendedName>
        <fullName evidence="3">HPt domain-containing protein</fullName>
    </recommendedName>
</protein>
<gene>
    <name evidence="1" type="ORF">ACFOD6_10895</name>
</gene>
<dbReference type="RefSeq" id="WP_197645050.1">
    <property type="nucleotide sequence ID" value="NZ_JAEACP010000013.1"/>
</dbReference>
<organism evidence="1 2">
    <name type="scientific">Tabrizicola soli</name>
    <dbReference type="NCBI Taxonomy" id="2185115"/>
    <lineage>
        <taxon>Bacteria</taxon>
        <taxon>Pseudomonadati</taxon>
        <taxon>Pseudomonadota</taxon>
        <taxon>Alphaproteobacteria</taxon>
        <taxon>Rhodobacterales</taxon>
        <taxon>Paracoccaceae</taxon>
        <taxon>Tabrizicola</taxon>
    </lineage>
</organism>
<reference evidence="2" key="1">
    <citation type="journal article" date="2019" name="Int. J. Syst. Evol. Microbiol.">
        <title>The Global Catalogue of Microorganisms (GCM) 10K type strain sequencing project: providing services to taxonomists for standard genome sequencing and annotation.</title>
        <authorList>
            <consortium name="The Broad Institute Genomics Platform"/>
            <consortium name="The Broad Institute Genome Sequencing Center for Infectious Disease"/>
            <person name="Wu L."/>
            <person name="Ma J."/>
        </authorList>
    </citation>
    <scope>NUCLEOTIDE SEQUENCE [LARGE SCALE GENOMIC DNA]</scope>
    <source>
        <strain evidence="2">KCTC 62102</strain>
    </source>
</reference>
<dbReference type="SUPFAM" id="SSF47226">
    <property type="entry name" value="Histidine-containing phosphotransfer domain, HPT domain"/>
    <property type="match status" value="1"/>
</dbReference>
<accession>A0ABV7DU33</accession>
<comment type="caution">
    <text evidence="1">The sequence shown here is derived from an EMBL/GenBank/DDBJ whole genome shotgun (WGS) entry which is preliminary data.</text>
</comment>
<evidence type="ECO:0008006" key="3">
    <source>
        <dbReference type="Google" id="ProtNLM"/>
    </source>
</evidence>
<keyword evidence="2" id="KW-1185">Reference proteome</keyword>
<evidence type="ECO:0000313" key="1">
    <source>
        <dbReference type="EMBL" id="MFC3086552.1"/>
    </source>
</evidence>